<evidence type="ECO:0000313" key="4">
    <source>
        <dbReference type="Proteomes" id="UP001642409"/>
    </source>
</evidence>
<name>A0AA86TTB6_9EUKA</name>
<keyword evidence="1" id="KW-1133">Transmembrane helix</keyword>
<reference evidence="2" key="1">
    <citation type="submission" date="2023-06" db="EMBL/GenBank/DDBJ databases">
        <authorList>
            <person name="Kurt Z."/>
        </authorList>
    </citation>
    <scope>NUCLEOTIDE SEQUENCE</scope>
</reference>
<organism evidence="2">
    <name type="scientific">Hexamita inflata</name>
    <dbReference type="NCBI Taxonomy" id="28002"/>
    <lineage>
        <taxon>Eukaryota</taxon>
        <taxon>Metamonada</taxon>
        <taxon>Diplomonadida</taxon>
        <taxon>Hexamitidae</taxon>
        <taxon>Hexamitinae</taxon>
        <taxon>Hexamita</taxon>
    </lineage>
</organism>
<protein>
    <recommendedName>
        <fullName evidence="5">Transmembrane protein</fullName>
    </recommendedName>
</protein>
<dbReference type="EMBL" id="CAXDID020000006">
    <property type="protein sequence ID" value="CAL5975566.1"/>
    <property type="molecule type" value="Genomic_DNA"/>
</dbReference>
<gene>
    <name evidence="2" type="ORF">HINF_LOCUS15586</name>
    <name evidence="3" type="ORF">HINF_LOCUS3396</name>
</gene>
<dbReference type="EMBL" id="CATOUU010000386">
    <property type="protein sequence ID" value="CAI9927941.1"/>
    <property type="molecule type" value="Genomic_DNA"/>
</dbReference>
<keyword evidence="4" id="KW-1185">Reference proteome</keyword>
<keyword evidence="1" id="KW-0472">Membrane</keyword>
<feature type="transmembrane region" description="Helical" evidence="1">
    <location>
        <begin position="517"/>
        <end position="535"/>
    </location>
</feature>
<evidence type="ECO:0000256" key="1">
    <source>
        <dbReference type="SAM" id="Phobius"/>
    </source>
</evidence>
<keyword evidence="1" id="KW-0812">Transmembrane</keyword>
<dbReference type="Proteomes" id="UP001642409">
    <property type="component" value="Unassembled WGS sequence"/>
</dbReference>
<sequence length="559" mass="64107">MQIISAIITEQVSIIATQLEFKNCYNVKTQALLFSANQSICVNLVSLNNSECNSFSSNVRVSVQLDAFSSLDPLYSPQTTIFNFSYQLTDSICIECLDPVCKSLSFQLSTKVQFRIETTSRFTECVCGKIERYEENRNECFFEDRINNPEFESKVILEQNGVCYLAAVNGKCSKMEEMVQTRATVNIYFNDSVQSYLYNVGDQNSFQIVQQVGTSGYFKYCFQDPGSLRFIMNRIPMYATLSIESTLDGILLHTVSQTKRVSIEETADGYYQTTAAIQMFEIQLFGLISNEQATYYNNVIKSIKNPQYFQYITIYSLKSGLSVSGYFNFSFIYMNNSVTYIPHDLNPHLDYIIPQMKQNEDLSALVIHWNTYVSDNQGNVIFALRKKINKIIVSCWTNISATWNSQTQLTITTTNAANLQYCSLIQPQNLSISLSQILDFEIPYILTPSFTMKIVNYSINQTQFVLTTTNQTLKQQIDTAFFSQFLIYDANGIQLENAEVYYWIPLIPEQISFQVKILVLCMAITAIYVLSLQYIRMKLYHNRLQLHKAEDKILAQVKV</sequence>
<evidence type="ECO:0000313" key="2">
    <source>
        <dbReference type="EMBL" id="CAI9927941.1"/>
    </source>
</evidence>
<comment type="caution">
    <text evidence="2">The sequence shown here is derived from an EMBL/GenBank/DDBJ whole genome shotgun (WGS) entry which is preliminary data.</text>
</comment>
<proteinExistence type="predicted"/>
<accession>A0AA86TTB6</accession>
<reference evidence="3 4" key="2">
    <citation type="submission" date="2024-07" db="EMBL/GenBank/DDBJ databases">
        <authorList>
            <person name="Akdeniz Z."/>
        </authorList>
    </citation>
    <scope>NUCLEOTIDE SEQUENCE [LARGE SCALE GENOMIC DNA]</scope>
</reference>
<dbReference type="AlphaFoldDB" id="A0AA86TTB6"/>
<evidence type="ECO:0008006" key="5">
    <source>
        <dbReference type="Google" id="ProtNLM"/>
    </source>
</evidence>
<evidence type="ECO:0000313" key="3">
    <source>
        <dbReference type="EMBL" id="CAL5975566.1"/>
    </source>
</evidence>